<dbReference type="PANTHER" id="PTHR33531">
    <property type="entry name" value="RUBRERYTHRIN SUBFAMILY"/>
    <property type="match status" value="1"/>
</dbReference>
<reference evidence="2 3" key="1">
    <citation type="journal article" date="2013" name="BMC Microbiol.">
        <title>Identification of the type II cytochrome c maturation pathway in anammox bacteria by comparative genomics.</title>
        <authorList>
            <person name="Ferousi C."/>
            <person name="Speth D.R."/>
            <person name="Reimann J."/>
            <person name="Op den Camp H.J."/>
            <person name="Allen J.W."/>
            <person name="Keltjens J.T."/>
            <person name="Jetten M.S."/>
        </authorList>
    </citation>
    <scope>NUCLEOTIDE SEQUENCE [LARGE SCALE GENOMIC DNA]</scope>
    <source>
        <strain evidence="2">RU1</strain>
    </source>
</reference>
<name>A0A0M2UVN5_9BACT</name>
<proteinExistence type="predicted"/>
<dbReference type="Gene3D" id="1.20.1260.10">
    <property type="match status" value="1"/>
</dbReference>
<dbReference type="Proteomes" id="UP000034954">
    <property type="component" value="Unassembled WGS sequence"/>
</dbReference>
<protein>
    <recommendedName>
        <fullName evidence="1">Rubrerythrin diiron-binding domain-containing protein</fullName>
    </recommendedName>
</protein>
<feature type="domain" description="Rubrerythrin diiron-binding" evidence="1">
    <location>
        <begin position="8"/>
        <end position="138"/>
    </location>
</feature>
<evidence type="ECO:0000313" key="3">
    <source>
        <dbReference type="Proteomes" id="UP000034954"/>
    </source>
</evidence>
<dbReference type="PANTHER" id="PTHR33531:SF10">
    <property type="entry name" value="BLR7895 PROTEIN"/>
    <property type="match status" value="1"/>
</dbReference>
<dbReference type="SUPFAM" id="SSF47240">
    <property type="entry name" value="Ferritin-like"/>
    <property type="match status" value="1"/>
</dbReference>
<gene>
    <name evidence="2" type="ORF">BROFUL_01183</name>
</gene>
<dbReference type="GO" id="GO:0046872">
    <property type="term" value="F:metal ion binding"/>
    <property type="evidence" value="ECO:0007669"/>
    <property type="project" value="InterPro"/>
</dbReference>
<dbReference type="GO" id="GO:0016491">
    <property type="term" value="F:oxidoreductase activity"/>
    <property type="evidence" value="ECO:0007669"/>
    <property type="project" value="InterPro"/>
</dbReference>
<sequence>MPYETKSILETAISEEIKASRFYSSLALQMEEKGVRLKFEDMAAVEMSHYELLFSYYEKKYHQRPVVQETGKLKIVRPETPPKTASFADAIKIIMDTEFKAYAFYQKAAASATDGKEQEMFAMLARVEQSHYEYFRTEYHYATEATIRFASEDIPWMMEVS</sequence>
<dbReference type="EMBL" id="LAQJ01000126">
    <property type="protein sequence ID" value="KKO20108.1"/>
    <property type="molecule type" value="Genomic_DNA"/>
</dbReference>
<comment type="caution">
    <text evidence="2">The sequence shown here is derived from an EMBL/GenBank/DDBJ whole genome shotgun (WGS) entry which is preliminary data.</text>
</comment>
<keyword evidence="3" id="KW-1185">Reference proteome</keyword>
<dbReference type="InterPro" id="IPR003251">
    <property type="entry name" value="Rr_diiron-bd_dom"/>
</dbReference>
<organism evidence="2 3">
    <name type="scientific">Candidatus Brocadia fulgida</name>
    <dbReference type="NCBI Taxonomy" id="380242"/>
    <lineage>
        <taxon>Bacteria</taxon>
        <taxon>Pseudomonadati</taxon>
        <taxon>Planctomycetota</taxon>
        <taxon>Candidatus Brocadiia</taxon>
        <taxon>Candidatus Brocadiales</taxon>
        <taxon>Candidatus Brocadiaceae</taxon>
        <taxon>Candidatus Brocadia</taxon>
    </lineage>
</organism>
<dbReference type="AlphaFoldDB" id="A0A0M2UVN5"/>
<dbReference type="Pfam" id="PF02915">
    <property type="entry name" value="Rubrerythrin"/>
    <property type="match status" value="1"/>
</dbReference>
<dbReference type="CDD" id="cd01045">
    <property type="entry name" value="Ferritin_like_AB"/>
    <property type="match status" value="1"/>
</dbReference>
<evidence type="ECO:0000259" key="1">
    <source>
        <dbReference type="Pfam" id="PF02915"/>
    </source>
</evidence>
<evidence type="ECO:0000313" key="2">
    <source>
        <dbReference type="EMBL" id="KKO20108.1"/>
    </source>
</evidence>
<accession>A0A0M2UVN5</accession>
<dbReference type="InterPro" id="IPR012347">
    <property type="entry name" value="Ferritin-like"/>
</dbReference>
<dbReference type="InterPro" id="IPR009078">
    <property type="entry name" value="Ferritin-like_SF"/>
</dbReference>